<name>A0A1J1JBN5_PLAAG</name>
<dbReference type="EMBL" id="LR882963">
    <property type="protein sequence ID" value="CAD5963474.1"/>
    <property type="molecule type" value="Genomic_DNA"/>
</dbReference>
<dbReference type="AlphaFoldDB" id="A0A1J1JBN5"/>
<evidence type="ECO:0000313" key="1">
    <source>
        <dbReference type="EMBL" id="CAD5963474.1"/>
    </source>
</evidence>
<reference evidence="2" key="1">
    <citation type="submission" date="2015-09" db="EMBL/GenBank/DDBJ databases">
        <authorList>
            <person name="Jackson K.R."/>
            <person name="Lunt B.L."/>
            <person name="Fisher J.N.B."/>
            <person name="Gardner A.V."/>
            <person name="Bailey M.E."/>
            <person name="Deus L.M."/>
            <person name="Earl A.S."/>
            <person name="Gibby P.D."/>
            <person name="Hartmann K.A."/>
            <person name="Liu J.E."/>
            <person name="Manci A.M."/>
            <person name="Nielsen D.A."/>
            <person name="Solomon M.B."/>
            <person name="Breakwell D.P."/>
            <person name="Burnett S.H."/>
            <person name="Grose J.H."/>
        </authorList>
    </citation>
    <scope>NUCLEOTIDE SEQUENCE</scope>
    <source>
        <strain evidence="2">7805</strain>
    </source>
</reference>
<accession>A0A1J1JBN5</accession>
<protein>
    <submittedName>
        <fullName evidence="2">Uncharacterized protein</fullName>
    </submittedName>
</protein>
<dbReference type="RefSeq" id="WP_026787976.1">
    <property type="nucleotide sequence ID" value="NZ_CAJCFV010000129.1"/>
</dbReference>
<sequence length="89" mass="9909">MESGNLISVCRNCQKYTPEGHRGGHCQLLQVSVKGSWKSCQLALPAFAPSWETLENLIHFPQETPRKGDVIPLPSHQVQELDEVESLLA</sequence>
<dbReference type="Proteomes" id="UP001153761">
    <property type="component" value="Chromosome"/>
</dbReference>
<proteinExistence type="predicted"/>
<gene>
    <name evidence="1" type="ORF">PANO66_03452</name>
    <name evidence="2" type="ORF">PLAM_0891</name>
</gene>
<organism evidence="2">
    <name type="scientific">Planktothrix agardhii</name>
    <name type="common">Oscillatoria agardhii</name>
    <dbReference type="NCBI Taxonomy" id="1160"/>
    <lineage>
        <taxon>Bacteria</taxon>
        <taxon>Bacillati</taxon>
        <taxon>Cyanobacteriota</taxon>
        <taxon>Cyanophyceae</taxon>
        <taxon>Oscillatoriophycideae</taxon>
        <taxon>Oscillatoriales</taxon>
        <taxon>Microcoleaceae</taxon>
        <taxon>Planktothrix</taxon>
    </lineage>
</organism>
<dbReference type="EMBL" id="LO018304">
    <property type="protein sequence ID" value="CUM58858.1"/>
    <property type="molecule type" value="Genomic_DNA"/>
</dbReference>
<reference evidence="1" key="2">
    <citation type="submission" date="2020-09" db="EMBL/GenBank/DDBJ databases">
        <authorList>
            <person name="Blom J."/>
        </authorList>
    </citation>
    <scope>NUCLEOTIDE SEQUENCE</scope>
    <source>
        <strain evidence="1">No.66</strain>
    </source>
</reference>
<evidence type="ECO:0000313" key="2">
    <source>
        <dbReference type="EMBL" id="CUM58858.1"/>
    </source>
</evidence>